<feature type="region of interest" description="Disordered" evidence="1">
    <location>
        <begin position="1"/>
        <end position="65"/>
    </location>
</feature>
<sequence length="65" mass="7193">MARKHAARRKKKGGKSDIPYTTLGATDGKPRARGTQKHQKDDDSVCGLDEIPRPEHAEGRRAGKR</sequence>
<comment type="caution">
    <text evidence="2">The sequence shown here is derived from an EMBL/GenBank/DDBJ whole genome shotgun (WGS) entry which is preliminary data.</text>
</comment>
<dbReference type="EMBL" id="JTDY01001372">
    <property type="protein sequence ID" value="KOB74042.1"/>
    <property type="molecule type" value="Genomic_DNA"/>
</dbReference>
<keyword evidence="3" id="KW-1185">Reference proteome</keyword>
<dbReference type="AlphaFoldDB" id="A0A0L7LF04"/>
<proteinExistence type="predicted"/>
<organism evidence="2 3">
    <name type="scientific">Operophtera brumata</name>
    <name type="common">Winter moth</name>
    <name type="synonym">Phalaena brumata</name>
    <dbReference type="NCBI Taxonomy" id="104452"/>
    <lineage>
        <taxon>Eukaryota</taxon>
        <taxon>Metazoa</taxon>
        <taxon>Ecdysozoa</taxon>
        <taxon>Arthropoda</taxon>
        <taxon>Hexapoda</taxon>
        <taxon>Insecta</taxon>
        <taxon>Pterygota</taxon>
        <taxon>Neoptera</taxon>
        <taxon>Endopterygota</taxon>
        <taxon>Lepidoptera</taxon>
        <taxon>Glossata</taxon>
        <taxon>Ditrysia</taxon>
        <taxon>Geometroidea</taxon>
        <taxon>Geometridae</taxon>
        <taxon>Larentiinae</taxon>
        <taxon>Operophtera</taxon>
    </lineage>
</organism>
<feature type="compositionally biased region" description="Basic and acidic residues" evidence="1">
    <location>
        <begin position="50"/>
        <end position="65"/>
    </location>
</feature>
<feature type="compositionally biased region" description="Basic residues" evidence="1">
    <location>
        <begin position="1"/>
        <end position="13"/>
    </location>
</feature>
<evidence type="ECO:0000256" key="1">
    <source>
        <dbReference type="SAM" id="MobiDB-lite"/>
    </source>
</evidence>
<evidence type="ECO:0000313" key="3">
    <source>
        <dbReference type="Proteomes" id="UP000037510"/>
    </source>
</evidence>
<dbReference type="Proteomes" id="UP000037510">
    <property type="component" value="Unassembled WGS sequence"/>
</dbReference>
<name>A0A0L7LF04_OPEBR</name>
<reference evidence="2 3" key="1">
    <citation type="journal article" date="2015" name="Genome Biol. Evol.">
        <title>The genome of winter moth (Operophtera brumata) provides a genomic perspective on sexual dimorphism and phenology.</title>
        <authorList>
            <person name="Derks M.F."/>
            <person name="Smit S."/>
            <person name="Salis L."/>
            <person name="Schijlen E."/>
            <person name="Bossers A."/>
            <person name="Mateman C."/>
            <person name="Pijl A.S."/>
            <person name="de Ridder D."/>
            <person name="Groenen M.A."/>
            <person name="Visser M.E."/>
            <person name="Megens H.J."/>
        </authorList>
    </citation>
    <scope>NUCLEOTIDE SEQUENCE [LARGE SCALE GENOMIC DNA]</scope>
    <source>
        <strain evidence="2">WM2013NL</strain>
        <tissue evidence="2">Head and thorax</tissue>
    </source>
</reference>
<evidence type="ECO:0000313" key="2">
    <source>
        <dbReference type="EMBL" id="KOB74042.1"/>
    </source>
</evidence>
<gene>
    <name evidence="2" type="ORF">OBRU01_09680</name>
</gene>
<protein>
    <submittedName>
        <fullName evidence="2">Uncharacterized protein</fullName>
    </submittedName>
</protein>
<accession>A0A0L7LF04</accession>